<dbReference type="EMBL" id="BAABGM010000003">
    <property type="protein sequence ID" value="GAA4399446.1"/>
    <property type="molecule type" value="Genomic_DNA"/>
</dbReference>
<sequence length="101" mass="11370">MTPEDARRLALALPDVVERDHHGFPSFRTGRRGRIFATLPTPEVLRVMLDEGPIREAVAEWPWCREGWWGRRLMTVEVVLAEAEQDAVAELLAEGHARAAG</sequence>
<evidence type="ECO:0000313" key="1">
    <source>
        <dbReference type="EMBL" id="GAA4399446.1"/>
    </source>
</evidence>
<proteinExistence type="predicted"/>
<gene>
    <name evidence="1" type="ORF">GCM10023168_06790</name>
</gene>
<comment type="caution">
    <text evidence="1">The sequence shown here is derived from an EMBL/GenBank/DDBJ whole genome shotgun (WGS) entry which is preliminary data.</text>
</comment>
<organism evidence="1 2">
    <name type="scientific">Fodinibacter luteus</name>
    <dbReference type="NCBI Taxonomy" id="552064"/>
    <lineage>
        <taxon>Bacteria</taxon>
        <taxon>Bacillati</taxon>
        <taxon>Actinomycetota</taxon>
        <taxon>Actinomycetes</taxon>
        <taxon>Micrococcales</taxon>
        <taxon>Intrasporangiaceae</taxon>
        <taxon>Fodinibacter (ex Wang et al. 2009)</taxon>
    </lineage>
</organism>
<keyword evidence="2" id="KW-1185">Reference proteome</keyword>
<evidence type="ECO:0008006" key="3">
    <source>
        <dbReference type="Google" id="ProtNLM"/>
    </source>
</evidence>
<accession>A0ABP8K295</accession>
<dbReference type="RefSeq" id="WP_345202260.1">
    <property type="nucleotide sequence ID" value="NZ_BAABGM010000003.1"/>
</dbReference>
<dbReference type="Proteomes" id="UP001500945">
    <property type="component" value="Unassembled WGS sequence"/>
</dbReference>
<evidence type="ECO:0000313" key="2">
    <source>
        <dbReference type="Proteomes" id="UP001500945"/>
    </source>
</evidence>
<protein>
    <recommendedName>
        <fullName evidence="3">YjbR protein</fullName>
    </recommendedName>
</protein>
<name>A0ABP8K295_9MICO</name>
<reference evidence="2" key="1">
    <citation type="journal article" date="2019" name="Int. J. Syst. Evol. Microbiol.">
        <title>The Global Catalogue of Microorganisms (GCM) 10K type strain sequencing project: providing services to taxonomists for standard genome sequencing and annotation.</title>
        <authorList>
            <consortium name="The Broad Institute Genomics Platform"/>
            <consortium name="The Broad Institute Genome Sequencing Center for Infectious Disease"/>
            <person name="Wu L."/>
            <person name="Ma J."/>
        </authorList>
    </citation>
    <scope>NUCLEOTIDE SEQUENCE [LARGE SCALE GENOMIC DNA]</scope>
    <source>
        <strain evidence="2">JCM 17809</strain>
    </source>
</reference>